<dbReference type="Proteomes" id="UP000053664">
    <property type="component" value="Unassembled WGS sequence"/>
</dbReference>
<accession>A0A061H202</accession>
<gene>
    <name evidence="4" type="ORF">PFL1_05686</name>
</gene>
<organism evidence="4 5">
    <name type="scientific">Pseudozyma flocculosa PF-1</name>
    <dbReference type="NCBI Taxonomy" id="1277687"/>
    <lineage>
        <taxon>Eukaryota</taxon>
        <taxon>Fungi</taxon>
        <taxon>Dikarya</taxon>
        <taxon>Basidiomycota</taxon>
        <taxon>Ustilaginomycotina</taxon>
        <taxon>Ustilaginomycetes</taxon>
        <taxon>Ustilaginales</taxon>
        <taxon>Ustilaginaceae</taxon>
        <taxon>Pseudozyma</taxon>
    </lineage>
</organism>
<keyword evidence="2" id="KW-1133">Transmembrane helix</keyword>
<evidence type="ECO:0000256" key="2">
    <source>
        <dbReference type="SAM" id="Phobius"/>
    </source>
</evidence>
<dbReference type="InterPro" id="IPR051091">
    <property type="entry name" value="O-Glucosyltr/Glycosyltrsf_90"/>
</dbReference>
<sequence>MVGLFSRYQRVPASELPSNTAEAHRPSSHGSTSAKPGFGRARTRWALIIAAIFALLLFLGLNADPDPTSGVDSWRAKAGQYADRLGSGGWSWKPSPPKPAEAPETEAPIQVIGKEMQRWTQGSGRANLTYNSPFNPEDLTLTEEECDAFFPGLWDEIDRSVKHFTHVDTNSRQYLDKVCDDGIWSHARVLVHNNKVYLRYFQKSPFTRLQAALALLYQSVITSREKLPDVEFCISLNDWGSQGKFSLDRAPYLHDVWLMPDYGWYAWPEHVGSYAEYREKTLQVERDNPWEKKISKLFWRGSMGVGTADREAMLGAAEGHEWNDAKAMTWGKGGNIPMEDHCKWKFHGFPEGVTYSGRLRYLQNCKVVIVTHEPRWIQHWTHLYNPDPNSPDQNIVFVPKYDGDQPGILTHNEKGEASYDKTWMRLPETMDDLLRNDDKARRIAENQWTFFRERYISPASAACYWRKLIKGYATTQLFTPVYHGNETSYEGFQLQQKLRTDP</sequence>
<dbReference type="OrthoDB" id="202415at2759"/>
<dbReference type="HOGENOM" id="CLU_028539_2_1_1"/>
<dbReference type="GeneID" id="19319773"/>
<reference evidence="4 5" key="1">
    <citation type="journal article" date="2013" name="Plant Cell">
        <title>The transition from a phytopathogenic smut ancestor to an anamorphic biocontrol agent deciphered by comparative whole-genome analysis.</title>
        <authorList>
            <person name="Lefebvre F."/>
            <person name="Joly D.L."/>
            <person name="Labbe C."/>
            <person name="Teichmann B."/>
            <person name="Linning R."/>
            <person name="Belzile F."/>
            <person name="Bakkeren G."/>
            <person name="Belanger R.R."/>
        </authorList>
    </citation>
    <scope>NUCLEOTIDE SEQUENCE [LARGE SCALE GENOMIC DNA]</scope>
    <source>
        <strain evidence="4 5">PF-1</strain>
    </source>
</reference>
<dbReference type="PANTHER" id="PTHR12203:SF107">
    <property type="entry name" value="GLYCOSYL TRANSFERASE CAP10 DOMAIN-CONTAINING PROTEIN"/>
    <property type="match status" value="1"/>
</dbReference>
<evidence type="ECO:0000313" key="5">
    <source>
        <dbReference type="Proteomes" id="UP000053664"/>
    </source>
</evidence>
<dbReference type="InterPro" id="IPR006598">
    <property type="entry name" value="CAP10"/>
</dbReference>
<dbReference type="RefSeq" id="XP_007881413.1">
    <property type="nucleotide sequence ID" value="XM_007883222.1"/>
</dbReference>
<name>A0A061H202_9BASI</name>
<proteinExistence type="predicted"/>
<dbReference type="PANTHER" id="PTHR12203">
    <property type="entry name" value="KDEL LYS-ASP-GLU-LEU CONTAINING - RELATED"/>
    <property type="match status" value="1"/>
</dbReference>
<dbReference type="KEGG" id="pfp:PFL1_05686"/>
<feature type="region of interest" description="Disordered" evidence="1">
    <location>
        <begin position="13"/>
        <end position="36"/>
    </location>
</feature>
<dbReference type="EMBL" id="KE361643">
    <property type="protein sequence ID" value="EPQ26707.1"/>
    <property type="molecule type" value="Genomic_DNA"/>
</dbReference>
<keyword evidence="2" id="KW-0472">Membrane</keyword>
<feature type="region of interest" description="Disordered" evidence="1">
    <location>
        <begin position="85"/>
        <end position="104"/>
    </location>
</feature>
<evidence type="ECO:0000313" key="4">
    <source>
        <dbReference type="EMBL" id="EPQ26707.1"/>
    </source>
</evidence>
<dbReference type="AlphaFoldDB" id="A0A061H202"/>
<evidence type="ECO:0000256" key="1">
    <source>
        <dbReference type="SAM" id="MobiDB-lite"/>
    </source>
</evidence>
<protein>
    <recommendedName>
        <fullName evidence="3">Glycosyl transferase CAP10 domain-containing protein</fullName>
    </recommendedName>
</protein>
<feature type="domain" description="Glycosyl transferase CAP10" evidence="3">
    <location>
        <begin position="226"/>
        <end position="479"/>
    </location>
</feature>
<dbReference type="Pfam" id="PF05686">
    <property type="entry name" value="Glyco_transf_90"/>
    <property type="match status" value="1"/>
</dbReference>
<dbReference type="eggNOG" id="KOG2458">
    <property type="taxonomic scope" value="Eukaryota"/>
</dbReference>
<keyword evidence="2" id="KW-0812">Transmembrane</keyword>
<dbReference type="SMART" id="SM00672">
    <property type="entry name" value="CAP10"/>
    <property type="match status" value="1"/>
</dbReference>
<feature type="transmembrane region" description="Helical" evidence="2">
    <location>
        <begin position="45"/>
        <end position="63"/>
    </location>
</feature>
<evidence type="ECO:0000259" key="3">
    <source>
        <dbReference type="SMART" id="SM00672"/>
    </source>
</evidence>